<keyword evidence="2" id="KW-1185">Reference proteome</keyword>
<dbReference type="KEGG" id="acae:HYG86_05540"/>
<dbReference type="EMBL" id="CP058559">
    <property type="protein sequence ID" value="QNO14272.1"/>
    <property type="molecule type" value="Genomic_DNA"/>
</dbReference>
<evidence type="ECO:0000313" key="1">
    <source>
        <dbReference type="EMBL" id="QNO14272.1"/>
    </source>
</evidence>
<dbReference type="Pfam" id="PF13563">
    <property type="entry name" value="2_5_RNA_ligase2"/>
    <property type="match status" value="1"/>
</dbReference>
<evidence type="ECO:0000313" key="2">
    <source>
        <dbReference type="Proteomes" id="UP000516160"/>
    </source>
</evidence>
<dbReference type="InterPro" id="IPR009097">
    <property type="entry name" value="Cyclic_Pdiesterase"/>
</dbReference>
<keyword evidence="1" id="KW-0436">Ligase</keyword>
<proteinExistence type="predicted"/>
<name>A0A7G9W6G0_ALKCA</name>
<organism evidence="1 2">
    <name type="scientific">Alkalicella caledoniensis</name>
    <dbReference type="NCBI Taxonomy" id="2731377"/>
    <lineage>
        <taxon>Bacteria</taxon>
        <taxon>Bacillati</taxon>
        <taxon>Bacillota</taxon>
        <taxon>Clostridia</taxon>
        <taxon>Eubacteriales</taxon>
        <taxon>Proteinivoracaceae</taxon>
        <taxon>Alkalicella</taxon>
    </lineage>
</organism>
<dbReference type="SUPFAM" id="SSF55144">
    <property type="entry name" value="LigT-like"/>
    <property type="match status" value="1"/>
</dbReference>
<protein>
    <submittedName>
        <fullName evidence="1">2'-5' RNA ligase family protein</fullName>
    </submittedName>
</protein>
<dbReference type="InterPro" id="IPR050580">
    <property type="entry name" value="2H_phosphoesterase_YjcG-like"/>
</dbReference>
<gene>
    <name evidence="1" type="ORF">HYG86_05540</name>
</gene>
<dbReference type="RefSeq" id="WP_213167928.1">
    <property type="nucleotide sequence ID" value="NZ_CP058559.1"/>
</dbReference>
<dbReference type="AlphaFoldDB" id="A0A7G9W6G0"/>
<sequence>MSDEVAKSVMCLIPDNEIEGLENFRQKYINGPGKSVPFHVTLLSNFYLPKEIDESIINTLTEIARSTGKFKFAAKPLSIFPTTNVIYLTPSPATHIEALTTRLHDAFPKFYKPEYGLPIFHMTIALGNPPEATDKITYEYKEQFGYKPLPLTAGHIAIYVQKGEEWHHYLSLDL</sequence>
<dbReference type="GO" id="GO:0016874">
    <property type="term" value="F:ligase activity"/>
    <property type="evidence" value="ECO:0007669"/>
    <property type="project" value="UniProtKB-KW"/>
</dbReference>
<accession>A0A7G9W6G0</accession>
<dbReference type="Proteomes" id="UP000516160">
    <property type="component" value="Chromosome"/>
</dbReference>
<dbReference type="PANTHER" id="PTHR40037:SF1">
    <property type="entry name" value="PHOSPHOESTERASE SAOUHSC_00951-RELATED"/>
    <property type="match status" value="1"/>
</dbReference>
<reference evidence="1 2" key="1">
    <citation type="submission" date="2020-07" db="EMBL/GenBank/DDBJ databases">
        <title>Alkalicella. sp. LB2 genome.</title>
        <authorList>
            <person name="Postec A."/>
            <person name="Quemeneur M."/>
        </authorList>
    </citation>
    <scope>NUCLEOTIDE SEQUENCE [LARGE SCALE GENOMIC DNA]</scope>
    <source>
        <strain evidence="1 2">LB2</strain>
    </source>
</reference>
<dbReference type="PANTHER" id="PTHR40037">
    <property type="entry name" value="PHOSPHOESTERASE YJCG-RELATED"/>
    <property type="match status" value="1"/>
</dbReference>
<dbReference type="Gene3D" id="3.90.1140.10">
    <property type="entry name" value="Cyclic phosphodiesterase"/>
    <property type="match status" value="1"/>
</dbReference>